<dbReference type="GO" id="GO:0016787">
    <property type="term" value="F:hydrolase activity"/>
    <property type="evidence" value="ECO:0007669"/>
    <property type="project" value="UniProtKB-KW"/>
</dbReference>
<dbReference type="InterPro" id="IPR003730">
    <property type="entry name" value="Cu_polyphenol_OxRdtase"/>
</dbReference>
<sequence>MTPIVPDWSISSDIVGVLMTVRSGGVSSGPYGDVSGKCGLNLGLHVGDSPHNVMANRSLLLDHVPSEPAWLTQVHGTDVVDAARVANASQADASIATQRGTVCAIMTADCLPVLLADAYGRVVGAAHAGWRGLAGGVLEHTVERMRKAGGEELHAWLGPAIGPEQFEVGEDVLQAFTAKDATAIDAFRPIAGRSGKYLADIYRLARQILAAQGVMHVAGGDFCTVTDAERFYSYRRDGFTGRMAALIWLR</sequence>
<evidence type="ECO:0000256" key="2">
    <source>
        <dbReference type="ARBA" id="ARBA00007353"/>
    </source>
</evidence>
<keyword evidence="5" id="KW-0378">Hydrolase</keyword>
<dbReference type="GO" id="GO:0005507">
    <property type="term" value="F:copper ion binding"/>
    <property type="evidence" value="ECO:0007669"/>
    <property type="project" value="TreeGrafter"/>
</dbReference>
<dbReference type="SUPFAM" id="SSF64438">
    <property type="entry name" value="CNF1/YfiH-like putative cysteine hydrolases"/>
    <property type="match status" value="1"/>
</dbReference>
<keyword evidence="12" id="KW-1185">Reference proteome</keyword>
<proteinExistence type="inferred from homology"/>
<dbReference type="GO" id="GO:0017061">
    <property type="term" value="F:S-methyl-5-thioadenosine phosphorylase activity"/>
    <property type="evidence" value="ECO:0007669"/>
    <property type="project" value="UniProtKB-EC"/>
</dbReference>
<comment type="catalytic activity">
    <reaction evidence="7">
        <text>adenosine + H2O + H(+) = inosine + NH4(+)</text>
        <dbReference type="Rhea" id="RHEA:24408"/>
        <dbReference type="ChEBI" id="CHEBI:15377"/>
        <dbReference type="ChEBI" id="CHEBI:15378"/>
        <dbReference type="ChEBI" id="CHEBI:16335"/>
        <dbReference type="ChEBI" id="CHEBI:17596"/>
        <dbReference type="ChEBI" id="CHEBI:28938"/>
        <dbReference type="EC" id="3.5.4.4"/>
    </reaction>
    <physiologicalReaction direction="left-to-right" evidence="7">
        <dbReference type="Rhea" id="RHEA:24409"/>
    </physiologicalReaction>
</comment>
<comment type="catalytic activity">
    <reaction evidence="1">
        <text>inosine + phosphate = alpha-D-ribose 1-phosphate + hypoxanthine</text>
        <dbReference type="Rhea" id="RHEA:27646"/>
        <dbReference type="ChEBI" id="CHEBI:17368"/>
        <dbReference type="ChEBI" id="CHEBI:17596"/>
        <dbReference type="ChEBI" id="CHEBI:43474"/>
        <dbReference type="ChEBI" id="CHEBI:57720"/>
        <dbReference type="EC" id="2.4.2.1"/>
    </reaction>
    <physiologicalReaction direction="left-to-right" evidence="1">
        <dbReference type="Rhea" id="RHEA:27647"/>
    </physiologicalReaction>
</comment>
<dbReference type="PANTHER" id="PTHR30616:SF2">
    <property type="entry name" value="PURINE NUCLEOSIDE PHOSPHORYLASE LACC1"/>
    <property type="match status" value="1"/>
</dbReference>
<evidence type="ECO:0000313" key="12">
    <source>
        <dbReference type="Proteomes" id="UP000627205"/>
    </source>
</evidence>
<dbReference type="Gene3D" id="3.60.140.10">
    <property type="entry name" value="CNF1/YfiH-like putative cysteine hydrolases"/>
    <property type="match status" value="1"/>
</dbReference>
<evidence type="ECO:0000256" key="4">
    <source>
        <dbReference type="ARBA" id="ARBA00022723"/>
    </source>
</evidence>
<dbReference type="Proteomes" id="UP000627205">
    <property type="component" value="Unassembled WGS sequence"/>
</dbReference>
<dbReference type="PANTHER" id="PTHR30616">
    <property type="entry name" value="UNCHARACTERIZED PROTEIN YFIH"/>
    <property type="match status" value="1"/>
</dbReference>
<dbReference type="EMBL" id="BMDP01000001">
    <property type="protein sequence ID" value="GGI53079.1"/>
    <property type="molecule type" value="Genomic_DNA"/>
</dbReference>
<evidence type="ECO:0000256" key="9">
    <source>
        <dbReference type="ARBA" id="ARBA00049893"/>
    </source>
</evidence>
<dbReference type="AlphaFoldDB" id="A0A8J3ASV7"/>
<dbReference type="CDD" id="cd16833">
    <property type="entry name" value="YfiH"/>
    <property type="match status" value="1"/>
</dbReference>
<keyword evidence="3" id="KW-0808">Transferase</keyword>
<dbReference type="InterPro" id="IPR038371">
    <property type="entry name" value="Cu_polyphenol_OxRdtase_sf"/>
</dbReference>
<comment type="catalytic activity">
    <reaction evidence="8">
        <text>adenosine + phosphate = alpha-D-ribose 1-phosphate + adenine</text>
        <dbReference type="Rhea" id="RHEA:27642"/>
        <dbReference type="ChEBI" id="CHEBI:16335"/>
        <dbReference type="ChEBI" id="CHEBI:16708"/>
        <dbReference type="ChEBI" id="CHEBI:43474"/>
        <dbReference type="ChEBI" id="CHEBI:57720"/>
        <dbReference type="EC" id="2.4.2.1"/>
    </reaction>
    <physiologicalReaction direction="left-to-right" evidence="8">
        <dbReference type="Rhea" id="RHEA:27643"/>
    </physiologicalReaction>
</comment>
<accession>A0A8J3ASV7</accession>
<organism evidence="11 12">
    <name type="scientific">Oxalicibacterium solurbis</name>
    <dbReference type="NCBI Taxonomy" id="69280"/>
    <lineage>
        <taxon>Bacteria</taxon>
        <taxon>Pseudomonadati</taxon>
        <taxon>Pseudomonadota</taxon>
        <taxon>Betaproteobacteria</taxon>
        <taxon>Burkholderiales</taxon>
        <taxon>Oxalobacteraceae</taxon>
        <taxon>Oxalicibacterium</taxon>
    </lineage>
</organism>
<gene>
    <name evidence="11" type="ORF">GCM10011430_02530</name>
</gene>
<evidence type="ECO:0000256" key="5">
    <source>
        <dbReference type="ARBA" id="ARBA00022801"/>
    </source>
</evidence>
<evidence type="ECO:0000256" key="3">
    <source>
        <dbReference type="ARBA" id="ARBA00022679"/>
    </source>
</evidence>
<keyword evidence="6" id="KW-0862">Zinc</keyword>
<dbReference type="InterPro" id="IPR011324">
    <property type="entry name" value="Cytotoxic_necrot_fac-like_cat"/>
</dbReference>
<keyword evidence="4" id="KW-0479">Metal-binding</keyword>
<comment type="similarity">
    <text evidence="2 10">Belongs to the purine nucleoside phosphorylase YfiH/LACC1 family.</text>
</comment>
<reference evidence="11" key="1">
    <citation type="journal article" date="2014" name="Int. J. Syst. Evol. Microbiol.">
        <title>Complete genome sequence of Corynebacterium casei LMG S-19264T (=DSM 44701T), isolated from a smear-ripened cheese.</title>
        <authorList>
            <consortium name="US DOE Joint Genome Institute (JGI-PGF)"/>
            <person name="Walter F."/>
            <person name="Albersmeier A."/>
            <person name="Kalinowski J."/>
            <person name="Ruckert C."/>
        </authorList>
    </citation>
    <scope>NUCLEOTIDE SEQUENCE</scope>
    <source>
        <strain evidence="11">CCM 7664</strain>
    </source>
</reference>
<evidence type="ECO:0000256" key="8">
    <source>
        <dbReference type="ARBA" id="ARBA00048968"/>
    </source>
</evidence>
<comment type="catalytic activity">
    <reaction evidence="9">
        <text>S-methyl-5'-thioadenosine + phosphate = 5-(methylsulfanyl)-alpha-D-ribose 1-phosphate + adenine</text>
        <dbReference type="Rhea" id="RHEA:11852"/>
        <dbReference type="ChEBI" id="CHEBI:16708"/>
        <dbReference type="ChEBI" id="CHEBI:17509"/>
        <dbReference type="ChEBI" id="CHEBI:43474"/>
        <dbReference type="ChEBI" id="CHEBI:58533"/>
        <dbReference type="EC" id="2.4.2.28"/>
    </reaction>
    <physiologicalReaction direction="left-to-right" evidence="9">
        <dbReference type="Rhea" id="RHEA:11853"/>
    </physiologicalReaction>
</comment>
<evidence type="ECO:0000256" key="1">
    <source>
        <dbReference type="ARBA" id="ARBA00000553"/>
    </source>
</evidence>
<name>A0A8J3ASV7_9BURK</name>
<dbReference type="RefSeq" id="WP_188419167.1">
    <property type="nucleotide sequence ID" value="NZ_BMDP01000001.1"/>
</dbReference>
<evidence type="ECO:0000256" key="6">
    <source>
        <dbReference type="ARBA" id="ARBA00022833"/>
    </source>
</evidence>
<comment type="caution">
    <text evidence="11">The sequence shown here is derived from an EMBL/GenBank/DDBJ whole genome shotgun (WGS) entry which is preliminary data.</text>
</comment>
<reference evidence="11" key="2">
    <citation type="submission" date="2020-09" db="EMBL/GenBank/DDBJ databases">
        <authorList>
            <person name="Sun Q."/>
            <person name="Sedlacek I."/>
        </authorList>
    </citation>
    <scope>NUCLEOTIDE SEQUENCE</scope>
    <source>
        <strain evidence="11">CCM 7664</strain>
    </source>
</reference>
<dbReference type="Pfam" id="PF02578">
    <property type="entry name" value="Cu-oxidase_4"/>
    <property type="match status" value="1"/>
</dbReference>
<dbReference type="NCBIfam" id="TIGR00726">
    <property type="entry name" value="peptidoglycan editing factor PgeF"/>
    <property type="match status" value="1"/>
</dbReference>
<evidence type="ECO:0000313" key="11">
    <source>
        <dbReference type="EMBL" id="GGI53079.1"/>
    </source>
</evidence>
<evidence type="ECO:0000256" key="7">
    <source>
        <dbReference type="ARBA" id="ARBA00047989"/>
    </source>
</evidence>
<evidence type="ECO:0000256" key="10">
    <source>
        <dbReference type="RuleBase" id="RU361274"/>
    </source>
</evidence>
<protein>
    <recommendedName>
        <fullName evidence="10">Purine nucleoside phosphorylase</fullName>
    </recommendedName>
</protein>